<dbReference type="RefSeq" id="WP_353566218.1">
    <property type="nucleotide sequence ID" value="NZ_BAABRI010000006.1"/>
</dbReference>
<keyword evidence="3" id="KW-1185">Reference proteome</keyword>
<evidence type="ECO:0000313" key="2">
    <source>
        <dbReference type="EMBL" id="GAA5482071.1"/>
    </source>
</evidence>
<protein>
    <submittedName>
        <fullName evidence="2">Uncharacterized protein</fullName>
    </submittedName>
</protein>
<evidence type="ECO:0000256" key="1">
    <source>
        <dbReference type="SAM" id="MobiDB-lite"/>
    </source>
</evidence>
<organism evidence="2 3">
    <name type="scientific">Haloferula sargassicola</name>
    <dbReference type="NCBI Taxonomy" id="490096"/>
    <lineage>
        <taxon>Bacteria</taxon>
        <taxon>Pseudomonadati</taxon>
        <taxon>Verrucomicrobiota</taxon>
        <taxon>Verrucomicrobiia</taxon>
        <taxon>Verrucomicrobiales</taxon>
        <taxon>Verrucomicrobiaceae</taxon>
        <taxon>Haloferula</taxon>
    </lineage>
</organism>
<evidence type="ECO:0000313" key="3">
    <source>
        <dbReference type="Proteomes" id="UP001476282"/>
    </source>
</evidence>
<proteinExistence type="predicted"/>
<name>A0ABP9UP08_9BACT</name>
<gene>
    <name evidence="2" type="ORF">Hsar01_01286</name>
</gene>
<accession>A0ABP9UP08</accession>
<sequence length="64" mass="7750">MSHPSKPNPLTEEDRNRQRSRASRFRYKKQFALTILCDDEPDQERLFKRLTKQHPKRNIRVVVS</sequence>
<dbReference type="Proteomes" id="UP001476282">
    <property type="component" value="Unassembled WGS sequence"/>
</dbReference>
<dbReference type="EMBL" id="BAABRI010000006">
    <property type="protein sequence ID" value="GAA5482071.1"/>
    <property type="molecule type" value="Genomic_DNA"/>
</dbReference>
<feature type="region of interest" description="Disordered" evidence="1">
    <location>
        <begin position="1"/>
        <end position="24"/>
    </location>
</feature>
<reference evidence="2 3" key="1">
    <citation type="submission" date="2024-02" db="EMBL/GenBank/DDBJ databases">
        <title>Haloferula sargassicola NBRC 104335.</title>
        <authorList>
            <person name="Ichikawa N."/>
            <person name="Katano-Makiyama Y."/>
            <person name="Hidaka K."/>
        </authorList>
    </citation>
    <scope>NUCLEOTIDE SEQUENCE [LARGE SCALE GENOMIC DNA]</scope>
    <source>
        <strain evidence="2 3">NBRC 104335</strain>
    </source>
</reference>
<comment type="caution">
    <text evidence="2">The sequence shown here is derived from an EMBL/GenBank/DDBJ whole genome shotgun (WGS) entry which is preliminary data.</text>
</comment>